<feature type="transmembrane region" description="Helical" evidence="6">
    <location>
        <begin position="64"/>
        <end position="89"/>
    </location>
</feature>
<dbReference type="Proteomes" id="UP000007150">
    <property type="component" value="Chromosome 2"/>
</dbReference>
<evidence type="ECO:0000256" key="6">
    <source>
        <dbReference type="SAM" id="Phobius"/>
    </source>
</evidence>
<proteinExistence type="predicted"/>
<evidence type="ECO:0000256" key="5">
    <source>
        <dbReference type="ARBA" id="ARBA00023136"/>
    </source>
</evidence>
<keyword evidence="9" id="KW-1185">Reference proteome</keyword>
<dbReference type="SUPFAM" id="SSF103473">
    <property type="entry name" value="MFS general substrate transporter"/>
    <property type="match status" value="1"/>
</dbReference>
<keyword evidence="2" id="KW-0813">Transport</keyword>
<keyword evidence="5 6" id="KW-0472">Membrane</keyword>
<feature type="transmembrane region" description="Helical" evidence="6">
    <location>
        <begin position="336"/>
        <end position="359"/>
    </location>
</feature>
<evidence type="ECO:0000256" key="2">
    <source>
        <dbReference type="ARBA" id="ARBA00022448"/>
    </source>
</evidence>
<reference evidence="8 9" key="1">
    <citation type="submission" date="2011-05" db="EMBL/GenBank/DDBJ databases">
        <title>Complete sequence of chromosome 2 of Sphingobium chlorophenolicum L-1.</title>
        <authorList>
            <consortium name="US DOE Joint Genome Institute"/>
            <person name="Lucas S."/>
            <person name="Han J."/>
            <person name="Lapidus A."/>
            <person name="Cheng J.-F."/>
            <person name="Goodwin L."/>
            <person name="Pitluck S."/>
            <person name="Peters L."/>
            <person name="Daligault H."/>
            <person name="Han C."/>
            <person name="Tapia R."/>
            <person name="Land M."/>
            <person name="Hauser L."/>
            <person name="Kyrpides N."/>
            <person name="Ivanova N."/>
            <person name="Pagani I."/>
            <person name="Turner P."/>
            <person name="Copley S."/>
            <person name="Woyke T."/>
        </authorList>
    </citation>
    <scope>NUCLEOTIDE SEQUENCE [LARGE SCALE GENOMIC DNA]</scope>
    <source>
        <strain evidence="8 9">L-1</strain>
    </source>
</reference>
<sequence length="444" mass="46740">MNLDGLDAEDGTAPTSHHLGPLTPLRRWLGVAFLSLAYMLNYVDRQMLPVLIEPIRRDIHLSDTQIGLLSGTLFAIFYTVMSIPIAAVADRVRRATVVSAACFGWSLFTGLSGMVGSFAQLAGARIAVAVGEAGGLSPSLSIVSDYFPPRLRARAVGILTAFAPLGVLIGALGGGLIAQAYGWRMAFIIPALFGMVLAPAIYFLVAEPVRGVSDNARPAPPTRSSFASVAKLFVRYPSLGLAALSGGICSVITNAAMGWTPALMMRGYGATLGDVAFYYGPVVGIGLMGGALLGGWLVSALLGRSVRAFMLVPAAAMLLCTPLFAIALTASHWPTMLALLFLPAMMMSATIPPIVAYALEVAPPNARSMTSALLMVVVNLIGIGMGPLLVGMVSDLFRPVGGDDSIRMAMLATLLPTMMLAATILYLASRHITRDRARVSSDWR</sequence>
<gene>
    <name evidence="8" type="ORF">Sphch_3314</name>
</gene>
<dbReference type="RefSeq" id="WP_013849142.1">
    <property type="nucleotide sequence ID" value="NC_015594.1"/>
</dbReference>
<feature type="transmembrane region" description="Helical" evidence="6">
    <location>
        <begin position="156"/>
        <end position="181"/>
    </location>
</feature>
<comment type="subcellular location">
    <subcellularLocation>
        <location evidence="1">Membrane</location>
        <topology evidence="1">Multi-pass membrane protein</topology>
    </subcellularLocation>
</comment>
<evidence type="ECO:0000256" key="1">
    <source>
        <dbReference type="ARBA" id="ARBA00004141"/>
    </source>
</evidence>
<dbReference type="InterPro" id="IPR020846">
    <property type="entry name" value="MFS_dom"/>
</dbReference>
<feature type="transmembrane region" description="Helical" evidence="6">
    <location>
        <begin position="233"/>
        <end position="257"/>
    </location>
</feature>
<evidence type="ECO:0000256" key="4">
    <source>
        <dbReference type="ARBA" id="ARBA00022989"/>
    </source>
</evidence>
<dbReference type="KEGG" id="sch:Sphch_3314"/>
<dbReference type="EMBL" id="CP002799">
    <property type="protein sequence ID" value="AEG50912.1"/>
    <property type="molecule type" value="Genomic_DNA"/>
</dbReference>
<keyword evidence="3 6" id="KW-0812">Transmembrane</keyword>
<dbReference type="HOGENOM" id="CLU_001265_5_12_5"/>
<dbReference type="GO" id="GO:0022857">
    <property type="term" value="F:transmembrane transporter activity"/>
    <property type="evidence" value="ECO:0007669"/>
    <property type="project" value="InterPro"/>
</dbReference>
<feature type="transmembrane region" description="Helical" evidence="6">
    <location>
        <begin position="187"/>
        <end position="205"/>
    </location>
</feature>
<dbReference type="Gene3D" id="1.20.1250.20">
    <property type="entry name" value="MFS general substrate transporter like domains"/>
    <property type="match status" value="2"/>
</dbReference>
<evidence type="ECO:0000259" key="7">
    <source>
        <dbReference type="PROSITE" id="PS50850"/>
    </source>
</evidence>
<feature type="transmembrane region" description="Helical" evidence="6">
    <location>
        <begin position="95"/>
        <end position="115"/>
    </location>
</feature>
<dbReference type="PANTHER" id="PTHR23505:SF79">
    <property type="entry name" value="PROTEIN SPINSTER"/>
    <property type="match status" value="1"/>
</dbReference>
<dbReference type="STRING" id="690566.Sphch_3314"/>
<feature type="domain" description="Major facilitator superfamily (MFS) profile" evidence="7">
    <location>
        <begin position="30"/>
        <end position="434"/>
    </location>
</feature>
<dbReference type="PANTHER" id="PTHR23505">
    <property type="entry name" value="SPINSTER"/>
    <property type="match status" value="1"/>
</dbReference>
<dbReference type="AlphaFoldDB" id="F6F3A0"/>
<organism evidence="8 9">
    <name type="scientific">Sphingobium chlorophenolicum L-1</name>
    <dbReference type="NCBI Taxonomy" id="690566"/>
    <lineage>
        <taxon>Bacteria</taxon>
        <taxon>Pseudomonadati</taxon>
        <taxon>Pseudomonadota</taxon>
        <taxon>Alphaproteobacteria</taxon>
        <taxon>Sphingomonadales</taxon>
        <taxon>Sphingomonadaceae</taxon>
        <taxon>Sphingobium</taxon>
    </lineage>
</organism>
<dbReference type="InterPro" id="IPR011701">
    <property type="entry name" value="MFS"/>
</dbReference>
<dbReference type="CDD" id="cd17328">
    <property type="entry name" value="MFS_spinster_like"/>
    <property type="match status" value="1"/>
</dbReference>
<feature type="transmembrane region" description="Helical" evidence="6">
    <location>
        <begin position="277"/>
        <end position="302"/>
    </location>
</feature>
<evidence type="ECO:0000256" key="3">
    <source>
        <dbReference type="ARBA" id="ARBA00022692"/>
    </source>
</evidence>
<dbReference type="PROSITE" id="PS50850">
    <property type="entry name" value="MFS"/>
    <property type="match status" value="1"/>
</dbReference>
<feature type="transmembrane region" description="Helical" evidence="6">
    <location>
        <begin position="309"/>
        <end position="330"/>
    </location>
</feature>
<accession>F6F3A0</accession>
<evidence type="ECO:0000313" key="9">
    <source>
        <dbReference type="Proteomes" id="UP000007150"/>
    </source>
</evidence>
<keyword evidence="4 6" id="KW-1133">Transmembrane helix</keyword>
<protein>
    <submittedName>
        <fullName evidence="8">Major facilitator superfamily MFS_1</fullName>
    </submittedName>
</protein>
<feature type="transmembrane region" description="Helical" evidence="6">
    <location>
        <begin position="371"/>
        <end position="394"/>
    </location>
</feature>
<evidence type="ECO:0000313" key="8">
    <source>
        <dbReference type="EMBL" id="AEG50912.1"/>
    </source>
</evidence>
<feature type="transmembrane region" description="Helical" evidence="6">
    <location>
        <begin position="406"/>
        <end position="428"/>
    </location>
</feature>
<dbReference type="Pfam" id="PF07690">
    <property type="entry name" value="MFS_1"/>
    <property type="match status" value="1"/>
</dbReference>
<dbReference type="InterPro" id="IPR044770">
    <property type="entry name" value="MFS_spinster-like"/>
</dbReference>
<dbReference type="InterPro" id="IPR036259">
    <property type="entry name" value="MFS_trans_sf"/>
</dbReference>
<dbReference type="GO" id="GO:0016020">
    <property type="term" value="C:membrane"/>
    <property type="evidence" value="ECO:0007669"/>
    <property type="project" value="UniProtKB-SubCell"/>
</dbReference>
<name>F6F3A0_SPHCR</name>